<reference evidence="10 11" key="1">
    <citation type="journal article" date="2017" name="Front. Microbiol.">
        <title>Genome Sequence of Desulfurella amilsii Strain TR1 and Comparative Genomics of Desulfurellaceae Family.</title>
        <authorList>
            <person name="Florentino A.P."/>
            <person name="Stams A.J."/>
            <person name="Sanchez-Andrea I."/>
        </authorList>
    </citation>
    <scope>NUCLEOTIDE SEQUENCE [LARGE SCALE GENOMIC DNA]</scope>
    <source>
        <strain evidence="10 11">TR1</strain>
    </source>
</reference>
<keyword evidence="11" id="KW-1185">Reference proteome</keyword>
<evidence type="ECO:0000256" key="4">
    <source>
        <dbReference type="ARBA" id="ARBA00022475"/>
    </source>
</evidence>
<keyword evidence="4" id="KW-1003">Cell membrane</keyword>
<feature type="transmembrane region" description="Helical" evidence="8">
    <location>
        <begin position="240"/>
        <end position="257"/>
    </location>
</feature>
<feature type="transmembrane region" description="Helical" evidence="8">
    <location>
        <begin position="312"/>
        <end position="337"/>
    </location>
</feature>
<dbReference type="InterPro" id="IPR004680">
    <property type="entry name" value="Cit_transptr-like_dom"/>
</dbReference>
<gene>
    <name evidence="10" type="ORF">DESAMIL20_1318</name>
</gene>
<evidence type="ECO:0000259" key="9">
    <source>
        <dbReference type="Pfam" id="PF03600"/>
    </source>
</evidence>
<dbReference type="InterPro" id="IPR000802">
    <property type="entry name" value="Arsenical_pump_ArsB"/>
</dbReference>
<proteinExistence type="inferred from homology"/>
<dbReference type="Proteomes" id="UP000194141">
    <property type="component" value="Unassembled WGS sequence"/>
</dbReference>
<dbReference type="PANTHER" id="PTHR43302:SF5">
    <property type="entry name" value="TRANSPORTER ARSB-RELATED"/>
    <property type="match status" value="1"/>
</dbReference>
<dbReference type="GO" id="GO:0015105">
    <property type="term" value="F:arsenite transmembrane transporter activity"/>
    <property type="evidence" value="ECO:0007669"/>
    <property type="project" value="InterPro"/>
</dbReference>
<keyword evidence="6 8" id="KW-1133">Transmembrane helix</keyword>
<name>A0A1X4XW66_9BACT</name>
<feature type="transmembrane region" description="Helical" evidence="8">
    <location>
        <begin position="62"/>
        <end position="80"/>
    </location>
</feature>
<feature type="domain" description="Citrate transporter-like" evidence="9">
    <location>
        <begin position="5"/>
        <end position="314"/>
    </location>
</feature>
<evidence type="ECO:0000313" key="11">
    <source>
        <dbReference type="Proteomes" id="UP000194141"/>
    </source>
</evidence>
<evidence type="ECO:0000256" key="7">
    <source>
        <dbReference type="ARBA" id="ARBA00023136"/>
    </source>
</evidence>
<evidence type="ECO:0000256" key="1">
    <source>
        <dbReference type="ARBA" id="ARBA00004651"/>
    </source>
</evidence>
<evidence type="ECO:0000313" key="10">
    <source>
        <dbReference type="EMBL" id="OSS41765.1"/>
    </source>
</evidence>
<protein>
    <submittedName>
        <fullName evidence="10">Arsenic efflux pump protein</fullName>
    </submittedName>
</protein>
<keyword evidence="7 8" id="KW-0472">Membrane</keyword>
<evidence type="ECO:0000256" key="2">
    <source>
        <dbReference type="ARBA" id="ARBA00009843"/>
    </source>
</evidence>
<feature type="transmembrane region" description="Helical" evidence="8">
    <location>
        <begin position="187"/>
        <end position="207"/>
    </location>
</feature>
<comment type="caution">
    <text evidence="10">The sequence shown here is derived from an EMBL/GenBank/DDBJ whole genome shotgun (WGS) entry which is preliminary data.</text>
</comment>
<dbReference type="STRING" id="1562698.DESAMIL20_1318"/>
<evidence type="ECO:0000256" key="5">
    <source>
        <dbReference type="ARBA" id="ARBA00022692"/>
    </source>
</evidence>
<feature type="transmembrane region" description="Helical" evidence="8">
    <location>
        <begin position="277"/>
        <end position="300"/>
    </location>
</feature>
<feature type="transmembrane region" description="Helical" evidence="8">
    <location>
        <begin position="145"/>
        <end position="166"/>
    </location>
</feature>
<dbReference type="PANTHER" id="PTHR43302">
    <property type="entry name" value="TRANSPORTER ARSB-RELATED"/>
    <property type="match status" value="1"/>
</dbReference>
<evidence type="ECO:0000256" key="3">
    <source>
        <dbReference type="ARBA" id="ARBA00022448"/>
    </source>
</evidence>
<feature type="transmembrane region" description="Helical" evidence="8">
    <location>
        <begin position="20"/>
        <end position="42"/>
    </location>
</feature>
<dbReference type="GO" id="GO:0005886">
    <property type="term" value="C:plasma membrane"/>
    <property type="evidence" value="ECO:0007669"/>
    <property type="project" value="UniProtKB-SubCell"/>
</dbReference>
<keyword evidence="3" id="KW-0813">Transport</keyword>
<feature type="transmembrane region" description="Helical" evidence="8">
    <location>
        <begin position="107"/>
        <end position="125"/>
    </location>
</feature>
<dbReference type="AlphaFoldDB" id="A0A1X4XW66"/>
<accession>A0A1X4XW66</accession>
<dbReference type="EMBL" id="MDSU01000018">
    <property type="protein sequence ID" value="OSS41765.1"/>
    <property type="molecule type" value="Genomic_DNA"/>
</dbReference>
<keyword evidence="5 8" id="KW-0812">Transmembrane</keyword>
<feature type="transmembrane region" description="Helical" evidence="8">
    <location>
        <begin position="86"/>
        <end position="102"/>
    </location>
</feature>
<sequence length="376" mass="42154">MTFGAAVVCLITDRISLEQAFYSINFDVIFFLFGMFCVGSAVEKSGLAKFLTNYILRYIKNIDSLLLFIIFFCAIASSFLMNDTTAAIITPIILIFAKTLHLNPKKLIIVSMLAITIGSCASPIGSPQNILIVSHIPHSNPFILYAKYLTLPTILNLILLFLYAKFNFEQKVLCHETKKPEFSDESLVMLSIYSIIALIVLVFLKAFFITDMPLLYIALIPAAIVLSHKKRITIIKDVDYKTLIFFIGLFILIKAFWDSNVLQTYIAGSHLNLASVYVIFIITTLASQFVSNVPLVTLYLQILSSYHLGWQPYLALSVASSIAGNIFLLGAASNIIVAENLEKYTQRTITSFEFFKYSIILTIINIFVYLAVFAII</sequence>
<dbReference type="Pfam" id="PF03600">
    <property type="entry name" value="CitMHS"/>
    <property type="match status" value="1"/>
</dbReference>
<evidence type="ECO:0000256" key="6">
    <source>
        <dbReference type="ARBA" id="ARBA00022989"/>
    </source>
</evidence>
<organism evidence="10 11">
    <name type="scientific">Desulfurella amilsii</name>
    <dbReference type="NCBI Taxonomy" id="1562698"/>
    <lineage>
        <taxon>Bacteria</taxon>
        <taxon>Pseudomonadati</taxon>
        <taxon>Campylobacterota</taxon>
        <taxon>Desulfurellia</taxon>
        <taxon>Desulfurellales</taxon>
        <taxon>Desulfurellaceae</taxon>
        <taxon>Desulfurella</taxon>
    </lineage>
</organism>
<comment type="subcellular location">
    <subcellularLocation>
        <location evidence="1">Cell membrane</location>
        <topology evidence="1">Multi-pass membrane protein</topology>
    </subcellularLocation>
</comment>
<evidence type="ECO:0000256" key="8">
    <source>
        <dbReference type="SAM" id="Phobius"/>
    </source>
</evidence>
<dbReference type="PRINTS" id="PR00758">
    <property type="entry name" value="ARSENICPUMP"/>
</dbReference>
<feature type="transmembrane region" description="Helical" evidence="8">
    <location>
        <begin position="357"/>
        <end position="375"/>
    </location>
</feature>
<comment type="similarity">
    <text evidence="2">Belongs to the CitM (TC 2.A.11) transporter family.</text>
</comment>